<keyword evidence="4" id="KW-1185">Reference proteome</keyword>
<feature type="domain" description="Putative endonuclease Z1" evidence="2">
    <location>
        <begin position="427"/>
        <end position="658"/>
    </location>
</feature>
<geneLocation type="plasmid" evidence="3 4">
    <name>unnamedB</name>
</geneLocation>
<dbReference type="Proteomes" id="UP001214094">
    <property type="component" value="Plasmid unnamedB"/>
</dbReference>
<dbReference type="Pfam" id="PF10593">
    <property type="entry name" value="Z1"/>
    <property type="match status" value="1"/>
</dbReference>
<feature type="compositionally biased region" description="Basic and acidic residues" evidence="1">
    <location>
        <begin position="847"/>
        <end position="858"/>
    </location>
</feature>
<keyword evidence="3" id="KW-0614">Plasmid</keyword>
<gene>
    <name evidence="3" type="ORF">P4B07_27950</name>
</gene>
<evidence type="ECO:0000313" key="4">
    <source>
        <dbReference type="Proteomes" id="UP001214094"/>
    </source>
</evidence>
<dbReference type="RefSeq" id="WP_034796812.1">
    <property type="nucleotide sequence ID" value="NZ_CP015882.1"/>
</dbReference>
<organism evidence="3 4">
    <name type="scientific">Ensifer adhaerens</name>
    <name type="common">Sinorhizobium morelense</name>
    <dbReference type="NCBI Taxonomy" id="106592"/>
    <lineage>
        <taxon>Bacteria</taxon>
        <taxon>Pseudomonadati</taxon>
        <taxon>Pseudomonadota</taxon>
        <taxon>Alphaproteobacteria</taxon>
        <taxon>Hyphomicrobiales</taxon>
        <taxon>Rhizobiaceae</taxon>
        <taxon>Sinorhizobium/Ensifer group</taxon>
        <taxon>Ensifer</taxon>
    </lineage>
</organism>
<protein>
    <submittedName>
        <fullName evidence="3">Z1 domain-containing protein</fullName>
    </submittedName>
</protein>
<proteinExistence type="predicted"/>
<reference evidence="3 4" key="1">
    <citation type="submission" date="2023-03" db="EMBL/GenBank/DDBJ databases">
        <title>Comparative genome and transcriptome analysis combination mining strategies for increasing vitamin B12 production of Ensifer adhaerens strain.</title>
        <authorList>
            <person name="Yongheng L."/>
        </authorList>
    </citation>
    <scope>NUCLEOTIDE SEQUENCE [LARGE SCALE GENOMIC DNA]</scope>
    <source>
        <strain evidence="3 4">Casida A-T305</strain>
        <plasmid evidence="3 4">unnamedB</plasmid>
    </source>
</reference>
<feature type="region of interest" description="Disordered" evidence="1">
    <location>
        <begin position="845"/>
        <end position="867"/>
    </location>
</feature>
<evidence type="ECO:0000313" key="3">
    <source>
        <dbReference type="EMBL" id="WFP94931.1"/>
    </source>
</evidence>
<dbReference type="EMBL" id="CP121310">
    <property type="protein sequence ID" value="WFP94931.1"/>
    <property type="molecule type" value="Genomic_DNA"/>
</dbReference>
<dbReference type="InterPro" id="IPR018310">
    <property type="entry name" value="Put_endonuclease_Z1-dom"/>
</dbReference>
<evidence type="ECO:0000259" key="2">
    <source>
        <dbReference type="Pfam" id="PF10593"/>
    </source>
</evidence>
<dbReference type="GeneID" id="29522241"/>
<sequence length="927" mass="103883">MADSIDALVLRARKILQVRKEAGAAIDRETILQLLKLDAPIFGLMTEKEISEEEIEAAARQLLTIFITEQGPALMLTNREGGRPAPWYTGSRRQPGSFMKRYLEKLEEDGWVEDSVKELELSTARIVELMEDPQRPGPWDWRGLVVGDVQSGKTASYAGVVNRAADAGYRLIIILTGMHSILRLQTQKRFDLDFLGYDTNPKKQKPNQPMPVIGVGEFNPNLPVDSLTNASLKGDFNQTVADQANISPVSQPCVLVVKKNAKLLANLNGWIARRSALSRAAPALIIDDEADQASVDTGDQPLLEDGTFAEDYEPKRVNGEIRKLLMQFDRRMYVGYTATPFANIFIHDERRAAEFGDDLFPSAFIMSLTPPDDYFGPAAVFGTGEDGQNPGLPLVRTFGQQSEGWMEEKHDKSYKPRYRGSDSIPPSLEKAVDAFMLTCAARAARGQDRKHNSMLVHVSRFVDVHIEVHRQVTRYLDATRSMISNGDRDTLTRLEAMWEQDFIPTTAAVEGTVYGRNTVRVSWGAVRARLADSADKIEVITANGKNKTDIDYDAFQAYGRSLIAVGGDKLSRGLTLEGLSVSYFLRTSRQYDSLLQMGRWFGYRRGFADLCRLYTTPDMRDWFRYVATAQEELRQQFFDMSLQKKTPTEFGLKVSVHDILEITAKNKQRHTQLRQSSYAGEGKIQTVMFRDAITIGENADTTDRFLGKLGAGQPDPLRPGMPRNEASTASGILWSGVPGQDVAEYLRSLRFPPESIQVNGDKLADYIRDQLSMNELTEWAVYLATGRRKEVDLAGRKLRCVMRQPREGDEVGLGADNRFIIGTALSPLDQAIDLRDQEFTAALDSTNAERRSKSKPETDVPSGKSIRKVRGWRPQNGLLIIYPIDPDLAKVEETERPVISVVVSFPDSEEADERVYRINSVLQREDA</sequence>
<evidence type="ECO:0000256" key="1">
    <source>
        <dbReference type="SAM" id="MobiDB-lite"/>
    </source>
</evidence>
<accession>A0ABY8HT15</accession>
<name>A0ABY8HT15_ENSAD</name>